<evidence type="ECO:0000313" key="12">
    <source>
        <dbReference type="Proteomes" id="UP000250169"/>
    </source>
</evidence>
<dbReference type="PANTHER" id="PTHR13370">
    <property type="entry name" value="RNA METHYLASE-RELATED"/>
    <property type="match status" value="1"/>
</dbReference>
<accession>A0A2X2SZL0</accession>
<dbReference type="EMBL" id="UAVS01000005">
    <property type="protein sequence ID" value="SQA93623.1"/>
    <property type="molecule type" value="Genomic_DNA"/>
</dbReference>
<protein>
    <recommendedName>
        <fullName evidence="8">Methyltransferase</fullName>
        <ecNumber evidence="8">2.1.1.-</ecNumber>
    </recommendedName>
</protein>
<evidence type="ECO:0000256" key="8">
    <source>
        <dbReference type="RuleBase" id="RU362026"/>
    </source>
</evidence>
<evidence type="ECO:0000256" key="4">
    <source>
        <dbReference type="ARBA" id="ARBA00022691"/>
    </source>
</evidence>
<dbReference type="InterPro" id="IPR017985">
    <property type="entry name" value="MeTrfase_CN4_CS"/>
</dbReference>
<keyword evidence="4" id="KW-0949">S-adenosyl-L-methionine</keyword>
<dbReference type="Pfam" id="PF01555">
    <property type="entry name" value="N6_N4_Mtase"/>
    <property type="match status" value="1"/>
</dbReference>
<reference evidence="10 12" key="1">
    <citation type="submission" date="2018-06" db="EMBL/GenBank/DDBJ databases">
        <authorList>
            <consortium name="Pathogen Informatics"/>
            <person name="Doyle S."/>
        </authorList>
    </citation>
    <scope>NUCLEOTIDE SEQUENCE [LARGE SCALE GENOMIC DNA]</scope>
    <source>
        <strain evidence="10 12">NCTC11545</strain>
    </source>
</reference>
<keyword evidence="6" id="KW-0238">DNA-binding</keyword>
<dbReference type="InterPro" id="IPR001091">
    <property type="entry name" value="RM_Methyltransferase"/>
</dbReference>
<organism evidence="10 12">
    <name type="scientific">Capnocytophaga ochracea</name>
    <dbReference type="NCBI Taxonomy" id="1018"/>
    <lineage>
        <taxon>Bacteria</taxon>
        <taxon>Pseudomonadati</taxon>
        <taxon>Bacteroidota</taxon>
        <taxon>Flavobacteriia</taxon>
        <taxon>Flavobacteriales</taxon>
        <taxon>Flavobacteriaceae</taxon>
        <taxon>Capnocytophaga</taxon>
    </lineage>
</organism>
<dbReference type="Proteomes" id="UP000250169">
    <property type="component" value="Unassembled WGS sequence"/>
</dbReference>
<dbReference type="Gene3D" id="3.40.50.150">
    <property type="entry name" value="Vaccinia Virus protein VP39"/>
    <property type="match status" value="1"/>
</dbReference>
<dbReference type="GO" id="GO:0032259">
    <property type="term" value="P:methylation"/>
    <property type="evidence" value="ECO:0007669"/>
    <property type="project" value="UniProtKB-KW"/>
</dbReference>
<dbReference type="SUPFAM" id="SSF53335">
    <property type="entry name" value="S-adenosyl-L-methionine-dependent methyltransferases"/>
    <property type="match status" value="1"/>
</dbReference>
<evidence type="ECO:0000256" key="3">
    <source>
        <dbReference type="ARBA" id="ARBA00022679"/>
    </source>
</evidence>
<dbReference type="PROSITE" id="PS00093">
    <property type="entry name" value="N4_MTASE"/>
    <property type="match status" value="1"/>
</dbReference>
<keyword evidence="2 10" id="KW-0489">Methyltransferase</keyword>
<dbReference type="EMBL" id="CP110230">
    <property type="protein sequence ID" value="UZD40930.1"/>
    <property type="molecule type" value="Genomic_DNA"/>
</dbReference>
<name>A0A2X2SZL0_CAPOC</name>
<dbReference type="InterPro" id="IPR029063">
    <property type="entry name" value="SAM-dependent_MTases_sf"/>
</dbReference>
<sequence>MIEINKIYNEDCLDTLSRIPNNSIDLVITSPPYNMNLRIRNGKYCSRQIVKEFSTKYEGFDDNLPIEKYYEFHLKVLKELLRTSNIIFYNIQIVTGSKRAIFKIIGELSDYLKDIIVWDKGYAQPAMAQKVFNRRTELILIFDANDAISRQFKKANFQRGRLDDLWLIKRGKKVTNTHSAVFPEELVNTIIENFSDEGDIIYDPFIGTGTTALVAKKLNRNYLGSELTPKYFDIANKRLSEIKYQITFYS</sequence>
<comment type="catalytic activity">
    <reaction evidence="7">
        <text>a 2'-deoxycytidine in DNA + S-adenosyl-L-methionine = an N(4)-methyl-2'-deoxycytidine in DNA + S-adenosyl-L-homocysteine + H(+)</text>
        <dbReference type="Rhea" id="RHEA:16857"/>
        <dbReference type="Rhea" id="RHEA-COMP:11369"/>
        <dbReference type="Rhea" id="RHEA-COMP:13674"/>
        <dbReference type="ChEBI" id="CHEBI:15378"/>
        <dbReference type="ChEBI" id="CHEBI:57856"/>
        <dbReference type="ChEBI" id="CHEBI:59789"/>
        <dbReference type="ChEBI" id="CHEBI:85452"/>
        <dbReference type="ChEBI" id="CHEBI:137933"/>
        <dbReference type="EC" id="2.1.1.113"/>
    </reaction>
</comment>
<dbReference type="Proteomes" id="UP001163262">
    <property type="component" value="Chromosome"/>
</dbReference>
<dbReference type="GO" id="GO:0015667">
    <property type="term" value="F:site-specific DNA-methyltransferase (cytosine-N4-specific) activity"/>
    <property type="evidence" value="ECO:0007669"/>
    <property type="project" value="UniProtKB-EC"/>
</dbReference>
<dbReference type="AlphaFoldDB" id="A0A2X2SZL0"/>
<gene>
    <name evidence="10" type="primary">dpnA</name>
    <name evidence="10" type="ORF">NCTC11545_00999</name>
    <name evidence="11" type="ORF">OL231_12290</name>
</gene>
<dbReference type="REBASE" id="672603">
    <property type="entry name" value="M.Coc28121ORF12290P"/>
</dbReference>
<dbReference type="GO" id="GO:0003677">
    <property type="term" value="F:DNA binding"/>
    <property type="evidence" value="ECO:0007669"/>
    <property type="project" value="UniProtKB-KW"/>
</dbReference>
<keyword evidence="3 10" id="KW-0808">Transferase</keyword>
<dbReference type="GO" id="GO:0005737">
    <property type="term" value="C:cytoplasm"/>
    <property type="evidence" value="ECO:0007669"/>
    <property type="project" value="TreeGrafter"/>
</dbReference>
<reference evidence="11" key="2">
    <citation type="submission" date="2022-10" db="EMBL/GenBank/DDBJ databases">
        <title>Complete genome sequence of Capnocytophaga ochracea KCOM 2812 isolated from actinomycosis lesion.</title>
        <authorList>
            <person name="Kook J.-K."/>
            <person name="Park S.-N."/>
            <person name="Lim Y.K."/>
        </authorList>
    </citation>
    <scope>NUCLEOTIDE SEQUENCE</scope>
    <source>
        <strain evidence="11">KCOM 28121</strain>
    </source>
</reference>
<evidence type="ECO:0000256" key="5">
    <source>
        <dbReference type="ARBA" id="ARBA00022747"/>
    </source>
</evidence>
<dbReference type="InterPro" id="IPR002941">
    <property type="entry name" value="DNA_methylase_N4/N6"/>
</dbReference>
<evidence type="ECO:0000313" key="10">
    <source>
        <dbReference type="EMBL" id="SQA93623.1"/>
    </source>
</evidence>
<dbReference type="EC" id="2.1.1.-" evidence="8"/>
<evidence type="ECO:0000256" key="7">
    <source>
        <dbReference type="ARBA" id="ARBA00049120"/>
    </source>
</evidence>
<evidence type="ECO:0000313" key="11">
    <source>
        <dbReference type="EMBL" id="UZD40930.1"/>
    </source>
</evidence>
<dbReference type="RefSeq" id="WP_111972452.1">
    <property type="nucleotide sequence ID" value="NZ_CP110230.1"/>
</dbReference>
<dbReference type="PANTHER" id="PTHR13370:SF3">
    <property type="entry name" value="TRNA (GUANINE(10)-N2)-METHYLTRANSFERASE HOMOLOG"/>
    <property type="match status" value="1"/>
</dbReference>
<evidence type="ECO:0000259" key="9">
    <source>
        <dbReference type="Pfam" id="PF01555"/>
    </source>
</evidence>
<comment type="similarity">
    <text evidence="1">Belongs to the N(4)/N(6)-methyltransferase family. N(4) subfamily.</text>
</comment>
<evidence type="ECO:0000256" key="2">
    <source>
        <dbReference type="ARBA" id="ARBA00022603"/>
    </source>
</evidence>
<evidence type="ECO:0000256" key="1">
    <source>
        <dbReference type="ARBA" id="ARBA00010203"/>
    </source>
</evidence>
<dbReference type="GO" id="GO:0009307">
    <property type="term" value="P:DNA restriction-modification system"/>
    <property type="evidence" value="ECO:0007669"/>
    <property type="project" value="UniProtKB-KW"/>
</dbReference>
<dbReference type="PRINTS" id="PR00508">
    <property type="entry name" value="S21N4MTFRASE"/>
</dbReference>
<feature type="domain" description="DNA methylase N-4/N-6" evidence="9">
    <location>
        <begin position="24"/>
        <end position="237"/>
    </location>
</feature>
<proteinExistence type="inferred from homology"/>
<evidence type="ECO:0000256" key="6">
    <source>
        <dbReference type="ARBA" id="ARBA00023125"/>
    </source>
</evidence>
<keyword evidence="5" id="KW-0680">Restriction system</keyword>
<dbReference type="GO" id="GO:0008170">
    <property type="term" value="F:N-methyltransferase activity"/>
    <property type="evidence" value="ECO:0007669"/>
    <property type="project" value="InterPro"/>
</dbReference>